<dbReference type="InterPro" id="IPR009651">
    <property type="entry name" value="Met_g_lyase_put"/>
</dbReference>
<dbReference type="AlphaFoldDB" id="A0A8J7PHW7"/>
<sequence length="420" mass="45002">MADALQVILQAERELAAAFEEVDRIALENQERVLSAFRKNRICEEHFAERTGYGIDDYGREVIDQVFADVFGCEAACVRMQMVSGTHAIACALFGNLRPGDKMVSLTGKPYDTLNKVIGANGCSSGSLTDLGVNYAETDLIKFTALDTMPDALSENQLAEAIARVAPAKLFHIQKSRGYSTSRPTLSNAAIARLCRVVKEIDKEAIVFVDNCYGEFVEESEPVSMGADLMAGSLIKNPGGGLALTGGYVAGRRDLVDNALIRLTAPGIGGHLGVTFNQNRLVLQGLFLAPSVVSGAVKGAMLFAQALAKVGLKVDPSGPSKRYDIIQAIEFGKREALIDFCRVLQSYSPVNAHVAPEPSEMPGYEDQVIMAGGSFIEGATIELSADGPLREPYAAYLQGGLSYLHVKTALRGVLSNCKVD</sequence>
<evidence type="ECO:0000313" key="2">
    <source>
        <dbReference type="EMBL" id="MBN8660000.1"/>
    </source>
</evidence>
<dbReference type="Pfam" id="PF06838">
    <property type="entry name" value="Met_gamma_lyase"/>
    <property type="match status" value="1"/>
</dbReference>
<dbReference type="SUPFAM" id="SSF53383">
    <property type="entry name" value="PLP-dependent transferases"/>
    <property type="match status" value="1"/>
</dbReference>
<organism evidence="2 3">
    <name type="scientific">Candidatus Obscuribacter phosphatis</name>
    <dbReference type="NCBI Taxonomy" id="1906157"/>
    <lineage>
        <taxon>Bacteria</taxon>
        <taxon>Bacillati</taxon>
        <taxon>Candidatus Melainabacteria</taxon>
        <taxon>Candidatus Obscuribacterales</taxon>
        <taxon>Candidatus Obscuribacteraceae</taxon>
        <taxon>Candidatus Obscuribacter</taxon>
    </lineage>
</organism>
<evidence type="ECO:0000313" key="3">
    <source>
        <dbReference type="Proteomes" id="UP000664277"/>
    </source>
</evidence>
<dbReference type="PANTHER" id="PTHR46658:SF1">
    <property type="entry name" value="CYS OR MET METABOLISM PYRIDOXAL-PHOSPHATE-DEPENDENT ENZYME"/>
    <property type="match status" value="1"/>
</dbReference>
<feature type="coiled-coil region" evidence="1">
    <location>
        <begin position="1"/>
        <end position="28"/>
    </location>
</feature>
<proteinExistence type="predicted"/>
<reference evidence="2" key="1">
    <citation type="submission" date="2021-02" db="EMBL/GenBank/DDBJ databases">
        <title>Genome-Resolved Metagenomics of a Microbial Community Performing Photosynthetic Biological Nutrient Removal.</title>
        <authorList>
            <person name="Mcdaniel E.A."/>
        </authorList>
    </citation>
    <scope>NUCLEOTIDE SEQUENCE</scope>
    <source>
        <strain evidence="2">UWPOB_OBS1</strain>
    </source>
</reference>
<dbReference type="Gene3D" id="3.40.640.10">
    <property type="entry name" value="Type I PLP-dependent aspartate aminotransferase-like (Major domain)"/>
    <property type="match status" value="1"/>
</dbReference>
<dbReference type="Proteomes" id="UP000664277">
    <property type="component" value="Unassembled WGS sequence"/>
</dbReference>
<dbReference type="InterPro" id="IPR015424">
    <property type="entry name" value="PyrdxlP-dep_Trfase"/>
</dbReference>
<evidence type="ECO:0000256" key="1">
    <source>
        <dbReference type="SAM" id="Coils"/>
    </source>
</evidence>
<comment type="caution">
    <text evidence="2">The sequence shown here is derived from an EMBL/GenBank/DDBJ whole genome shotgun (WGS) entry which is preliminary data.</text>
</comment>
<accession>A0A8J7PHW7</accession>
<dbReference type="EMBL" id="JAFLCK010000007">
    <property type="protein sequence ID" value="MBN8660000.1"/>
    <property type="molecule type" value="Genomic_DNA"/>
</dbReference>
<name>A0A8J7PHW7_9BACT</name>
<keyword evidence="1" id="KW-0175">Coiled coil</keyword>
<dbReference type="Gene3D" id="3.90.1150.60">
    <property type="entry name" value="Methioning gamme-lyase, C-terminal domain"/>
    <property type="match status" value="1"/>
</dbReference>
<dbReference type="InterPro" id="IPR015421">
    <property type="entry name" value="PyrdxlP-dep_Trfase_major"/>
</dbReference>
<protein>
    <submittedName>
        <fullName evidence="2">Methionine gamma-lyase family protein</fullName>
    </submittedName>
</protein>
<gene>
    <name evidence="2" type="ORF">J0M35_06525</name>
</gene>
<dbReference type="PANTHER" id="PTHR46658">
    <property type="entry name" value="CYS OR MET METABOLISM PYRIDOXAL-PHOSPHATE-DEPENDENT ENZYME"/>
    <property type="match status" value="1"/>
</dbReference>